<dbReference type="EMBL" id="CP024081">
    <property type="protein sequence ID" value="AVU74656.1"/>
    <property type="molecule type" value="Genomic_DNA"/>
</dbReference>
<gene>
    <name evidence="2" type="ORF">CRX69_05345</name>
</gene>
<organism evidence="2 3">
    <name type="scientific">Pseudomonas rhizophila</name>
    <dbReference type="NCBI Taxonomy" id="2045200"/>
    <lineage>
        <taxon>Bacteria</taxon>
        <taxon>Pseudomonadati</taxon>
        <taxon>Pseudomonadota</taxon>
        <taxon>Gammaproteobacteria</taxon>
        <taxon>Pseudomonadales</taxon>
        <taxon>Pseudomonadaceae</taxon>
        <taxon>Pseudomonas</taxon>
    </lineage>
</organism>
<feature type="region of interest" description="Disordered" evidence="1">
    <location>
        <begin position="54"/>
        <end position="73"/>
    </location>
</feature>
<keyword evidence="3" id="KW-1185">Reference proteome</keyword>
<sequence>MPAMNDNAVQLFDRGAAIAGKPCSHRSLRLKQAPSPRVTGWPWLPPTIAQSPVPARHTALRQSGCSAPDPWHR</sequence>
<name>A0ABM6UB06_9PSED</name>
<evidence type="ECO:0000313" key="3">
    <source>
        <dbReference type="Proteomes" id="UP000241936"/>
    </source>
</evidence>
<reference evidence="2 3" key="1">
    <citation type="journal article" date="2018" name="Front. Microbiol.">
        <title>Pseudomonas rhizophila S211, a New Plant Growth-Promoting Rhizobacterium with Potential in Pesticide-Bioremediation.</title>
        <authorList>
            <person name="Hassen W."/>
            <person name="Neifar M."/>
            <person name="Cherif H."/>
            <person name="Najjari A."/>
            <person name="Chouchane H."/>
            <person name="Driouich R.C."/>
            <person name="Salah A."/>
            <person name="Naili F."/>
            <person name="Mosbah A."/>
            <person name="Souissi Y."/>
            <person name="Raddadi N."/>
            <person name="Ouzari H.I."/>
            <person name="Fava F."/>
            <person name="Cherif A."/>
        </authorList>
    </citation>
    <scope>NUCLEOTIDE SEQUENCE [LARGE SCALE GENOMIC DNA]</scope>
    <source>
        <strain evidence="2 3">S211</strain>
    </source>
</reference>
<evidence type="ECO:0000313" key="2">
    <source>
        <dbReference type="EMBL" id="AVU74656.1"/>
    </source>
</evidence>
<accession>A0ABM6UB06</accession>
<evidence type="ECO:0000256" key="1">
    <source>
        <dbReference type="SAM" id="MobiDB-lite"/>
    </source>
</evidence>
<proteinExistence type="predicted"/>
<dbReference type="Proteomes" id="UP000241936">
    <property type="component" value="Chromosome"/>
</dbReference>
<protein>
    <submittedName>
        <fullName evidence="2">Uncharacterized protein</fullName>
    </submittedName>
</protein>